<sequence length="199" mass="21859">MVAPVGLAAQAAKSPAPALETAVFAGGCFWGVEAVFEHLKGVRSVVSGYTGGNVVNPGYDYVSSGRTGHAEAVRVTFDPKVVSYETLLTVFFTVAHDPTELNRQGPDIGTQYRSAIYFSSADQQQKAAAAIAQLNAAKTYRKPVVTQVAPLEKFYDAERYHQNYLYSHMDQPYIVYNDLPKIDALRKRFPSLWEDTSGK</sequence>
<dbReference type="Pfam" id="PF01625">
    <property type="entry name" value="PMSR"/>
    <property type="match status" value="1"/>
</dbReference>
<comment type="catalytic activity">
    <reaction evidence="3 4">
        <text>[thioredoxin]-disulfide + L-methionine + H2O = L-methionine (S)-S-oxide + [thioredoxin]-dithiol</text>
        <dbReference type="Rhea" id="RHEA:19993"/>
        <dbReference type="Rhea" id="RHEA-COMP:10698"/>
        <dbReference type="Rhea" id="RHEA-COMP:10700"/>
        <dbReference type="ChEBI" id="CHEBI:15377"/>
        <dbReference type="ChEBI" id="CHEBI:29950"/>
        <dbReference type="ChEBI" id="CHEBI:50058"/>
        <dbReference type="ChEBI" id="CHEBI:57844"/>
        <dbReference type="ChEBI" id="CHEBI:58772"/>
        <dbReference type="EC" id="1.8.4.11"/>
    </reaction>
</comment>
<protein>
    <recommendedName>
        <fullName evidence="4">Peptide methionine sulfoxide reductase MsrA</fullName>
        <shortName evidence="4">Protein-methionine-S-oxide reductase</shortName>
        <ecNumber evidence="4">1.8.4.11</ecNumber>
    </recommendedName>
    <alternativeName>
        <fullName evidence="4">Peptide-methionine (S)-S-oxide reductase</fullName>
        <shortName evidence="4">Peptide Met(O) reductase</shortName>
    </alternativeName>
</protein>
<evidence type="ECO:0000256" key="4">
    <source>
        <dbReference type="HAMAP-Rule" id="MF_01401"/>
    </source>
</evidence>
<dbReference type="eggNOG" id="COG0225">
    <property type="taxonomic scope" value="Bacteria"/>
</dbReference>
<evidence type="ECO:0000256" key="3">
    <source>
        <dbReference type="ARBA" id="ARBA00048782"/>
    </source>
</evidence>
<name>A0A145Q5K6_9BACT</name>
<dbReference type="STRING" id="1379270.GEMMAAP_17520"/>
<dbReference type="SUPFAM" id="SSF55068">
    <property type="entry name" value="Peptide methionine sulfoxide reductase"/>
    <property type="match status" value="1"/>
</dbReference>
<dbReference type="KEGG" id="gph:GEMMAAP_17520"/>
<proteinExistence type="inferred from homology"/>
<evidence type="ECO:0000256" key="2">
    <source>
        <dbReference type="ARBA" id="ARBA00047806"/>
    </source>
</evidence>
<evidence type="ECO:0000259" key="5">
    <source>
        <dbReference type="Pfam" id="PF01625"/>
    </source>
</evidence>
<dbReference type="HAMAP" id="MF_01401">
    <property type="entry name" value="MsrA"/>
    <property type="match status" value="1"/>
</dbReference>
<feature type="domain" description="Peptide methionine sulphoxide reductase MsrA" evidence="5">
    <location>
        <begin position="21"/>
        <end position="173"/>
    </location>
</feature>
<evidence type="ECO:0000313" key="7">
    <source>
        <dbReference type="Proteomes" id="UP000076404"/>
    </source>
</evidence>
<comment type="function">
    <text evidence="4">Has an important function as a repair enzyme for proteins that have been inactivated by oxidation. Catalyzes the reversible oxidation-reduction of methionine sulfoxide in proteins to methionine.</text>
</comment>
<dbReference type="AlphaFoldDB" id="A0A145Q5K6"/>
<dbReference type="GO" id="GO:0008113">
    <property type="term" value="F:peptide-methionine (S)-S-oxide reductase activity"/>
    <property type="evidence" value="ECO:0007669"/>
    <property type="project" value="UniProtKB-UniRule"/>
</dbReference>
<keyword evidence="7" id="KW-1185">Reference proteome</keyword>
<feature type="active site" evidence="4">
    <location>
        <position position="28"/>
    </location>
</feature>
<evidence type="ECO:0000313" key="6">
    <source>
        <dbReference type="EMBL" id="AMW06981.1"/>
    </source>
</evidence>
<comment type="catalytic activity">
    <reaction evidence="2 4">
        <text>L-methionyl-[protein] + [thioredoxin]-disulfide + H2O = L-methionyl-(S)-S-oxide-[protein] + [thioredoxin]-dithiol</text>
        <dbReference type="Rhea" id="RHEA:14217"/>
        <dbReference type="Rhea" id="RHEA-COMP:10698"/>
        <dbReference type="Rhea" id="RHEA-COMP:10700"/>
        <dbReference type="Rhea" id="RHEA-COMP:12313"/>
        <dbReference type="Rhea" id="RHEA-COMP:12315"/>
        <dbReference type="ChEBI" id="CHEBI:15377"/>
        <dbReference type="ChEBI" id="CHEBI:16044"/>
        <dbReference type="ChEBI" id="CHEBI:29950"/>
        <dbReference type="ChEBI" id="CHEBI:44120"/>
        <dbReference type="ChEBI" id="CHEBI:50058"/>
        <dbReference type="EC" id="1.8.4.11"/>
    </reaction>
</comment>
<dbReference type="NCBIfam" id="TIGR00401">
    <property type="entry name" value="msrA"/>
    <property type="match status" value="1"/>
</dbReference>
<dbReference type="Gene3D" id="3.30.1060.10">
    <property type="entry name" value="Peptide methionine sulphoxide reductase MsrA"/>
    <property type="match status" value="1"/>
</dbReference>
<evidence type="ECO:0000256" key="1">
    <source>
        <dbReference type="ARBA" id="ARBA00023002"/>
    </source>
</evidence>
<keyword evidence="1 4" id="KW-0560">Oxidoreductase</keyword>
<organism evidence="6 7">
    <name type="scientific">Gemmatimonas phototrophica</name>
    <dbReference type="NCBI Taxonomy" id="1379270"/>
    <lineage>
        <taxon>Bacteria</taxon>
        <taxon>Pseudomonadati</taxon>
        <taxon>Gemmatimonadota</taxon>
        <taxon>Gemmatimonadia</taxon>
        <taxon>Gemmatimonadales</taxon>
        <taxon>Gemmatimonadaceae</taxon>
        <taxon>Gemmatimonas</taxon>
    </lineage>
</organism>
<gene>
    <name evidence="4" type="primary">msrA</name>
    <name evidence="6" type="ORF">GEMMAAP_17520</name>
</gene>
<dbReference type="EC" id="1.8.4.11" evidence="4"/>
<dbReference type="PANTHER" id="PTHR43774">
    <property type="entry name" value="PEPTIDE METHIONINE SULFOXIDE REDUCTASE"/>
    <property type="match status" value="1"/>
</dbReference>
<dbReference type="EMBL" id="CP011454">
    <property type="protein sequence ID" value="AMW06981.1"/>
    <property type="molecule type" value="Genomic_DNA"/>
</dbReference>
<dbReference type="PANTHER" id="PTHR43774:SF1">
    <property type="entry name" value="PEPTIDE METHIONINE SULFOXIDE REDUCTASE MSRA 2"/>
    <property type="match status" value="1"/>
</dbReference>
<reference evidence="6 7" key="2">
    <citation type="journal article" date="2016" name="Environ. Microbiol. Rep.">
        <title>Metagenomic evidence for the presence of phototrophic Gemmatimonadetes bacteria in diverse environments.</title>
        <authorList>
            <person name="Zeng Y."/>
            <person name="Baumbach J."/>
            <person name="Barbosa E.G."/>
            <person name="Azevedo V."/>
            <person name="Zhang C."/>
            <person name="Koblizek M."/>
        </authorList>
    </citation>
    <scope>NUCLEOTIDE SEQUENCE [LARGE SCALE GENOMIC DNA]</scope>
    <source>
        <strain evidence="6 7">AP64</strain>
    </source>
</reference>
<accession>A0A145Q5K6</accession>
<dbReference type="Proteomes" id="UP000076404">
    <property type="component" value="Chromosome"/>
</dbReference>
<reference evidence="6 7" key="1">
    <citation type="journal article" date="2014" name="Proc. Natl. Acad. Sci. U.S.A.">
        <title>Functional type 2 photosynthetic reaction centers found in the rare bacterial phylum Gemmatimonadetes.</title>
        <authorList>
            <person name="Zeng Y."/>
            <person name="Feng F."/>
            <person name="Medova H."/>
            <person name="Dean J."/>
            <person name="Koblizek M."/>
        </authorList>
    </citation>
    <scope>NUCLEOTIDE SEQUENCE [LARGE SCALE GENOMIC DNA]</scope>
    <source>
        <strain evidence="6 7">AP64</strain>
    </source>
</reference>
<dbReference type="GO" id="GO:0033744">
    <property type="term" value="F:L-methionine:thioredoxin-disulfide S-oxidoreductase activity"/>
    <property type="evidence" value="ECO:0007669"/>
    <property type="project" value="RHEA"/>
</dbReference>
<dbReference type="InterPro" id="IPR036509">
    <property type="entry name" value="Met_Sox_Rdtase_MsrA_sf"/>
</dbReference>
<dbReference type="InterPro" id="IPR002569">
    <property type="entry name" value="Met_Sox_Rdtase_MsrA_dom"/>
</dbReference>
<comment type="similarity">
    <text evidence="4">Belongs to the MsrA Met sulfoxide reductase family.</text>
</comment>